<protein>
    <submittedName>
        <fullName evidence="5">Helix-turn-helix transcriptional regulator</fullName>
    </submittedName>
</protein>
<dbReference type="Gene3D" id="1.10.10.10">
    <property type="entry name" value="Winged helix-like DNA-binding domain superfamily/Winged helix DNA-binding domain"/>
    <property type="match status" value="1"/>
</dbReference>
<dbReference type="SMART" id="SM00421">
    <property type="entry name" value="HTH_LUXR"/>
    <property type="match status" value="1"/>
</dbReference>
<dbReference type="GO" id="GO:0006355">
    <property type="term" value="P:regulation of DNA-templated transcription"/>
    <property type="evidence" value="ECO:0007669"/>
    <property type="project" value="InterPro"/>
</dbReference>
<dbReference type="PRINTS" id="PR00038">
    <property type="entry name" value="HTHLUXR"/>
</dbReference>
<evidence type="ECO:0000256" key="3">
    <source>
        <dbReference type="ARBA" id="ARBA00023163"/>
    </source>
</evidence>
<proteinExistence type="predicted"/>
<dbReference type="Proteomes" id="UP000315395">
    <property type="component" value="Chromosome"/>
</dbReference>
<dbReference type="EMBL" id="CP041616">
    <property type="protein sequence ID" value="QDO88179.1"/>
    <property type="molecule type" value="Genomic_DNA"/>
</dbReference>
<keyword evidence="1" id="KW-0805">Transcription regulation</keyword>
<keyword evidence="6" id="KW-1185">Reference proteome</keyword>
<gene>
    <name evidence="5" type="ORF">FNH13_07340</name>
</gene>
<evidence type="ECO:0000313" key="5">
    <source>
        <dbReference type="EMBL" id="QDO88179.1"/>
    </source>
</evidence>
<dbReference type="PANTHER" id="PTHR44688">
    <property type="entry name" value="DNA-BINDING TRANSCRIPTIONAL ACTIVATOR DEVR_DOSR"/>
    <property type="match status" value="1"/>
</dbReference>
<dbReference type="CDD" id="cd06170">
    <property type="entry name" value="LuxR_C_like"/>
    <property type="match status" value="1"/>
</dbReference>
<dbReference type="SUPFAM" id="SSF48452">
    <property type="entry name" value="TPR-like"/>
    <property type="match status" value="2"/>
</dbReference>
<evidence type="ECO:0000259" key="4">
    <source>
        <dbReference type="PROSITE" id="PS50043"/>
    </source>
</evidence>
<dbReference type="RefSeq" id="WP_143782854.1">
    <property type="nucleotide sequence ID" value="NZ_CP041616.1"/>
</dbReference>
<evidence type="ECO:0000256" key="1">
    <source>
        <dbReference type="ARBA" id="ARBA00023015"/>
    </source>
</evidence>
<dbReference type="SUPFAM" id="SSF46894">
    <property type="entry name" value="C-terminal effector domain of the bipartite response regulators"/>
    <property type="match status" value="1"/>
</dbReference>
<accession>A0A516G9H1</accession>
<sequence>MSIDELAAGQAAYATQDWVSAHRHLSRADRASLGAEDLRALSTAAYLVGDHATAIGALQEAHNANLAAGDQRAGARDALGLAMFFAERGEPAVGGGWAARAARLLEDQPEDLPEQGHLLVPEAFGALVSGQPEVVLGLAERIGEIGRASGDDDLVGFSLTISGQALIGLGRVPEGLARLDEAMVALTTSAVTPIMAGHLYCAMVSGCQEVGDVGRMADWTQTLERWCALQPGLVPFTGQCAVHRAQIHRVHGSFPQALEELTRAVERYAANGMEPAVALALYERGEVLRTVGDLDGADAAYAEAAASGHDPQPGRSLLWLAQGRIAAAEGCIRRLLSETPDPVTRSRTLGPAVEVLLAADDLEAAATACTELTDLAGTFGCVSLTATAAYAAGQVSLAAGDPASALGQLRAAWKSWIGIGARYDAARARVLLAEALHAQGDEVTAQSELSVAARTFAELGAEPARREVERLLGTGLPDGLTAREVEVLRLVAAGRSNPQIAQELVLSEKTVARHLSNIFGKIEVASRTEAAAYAFVHQLT</sequence>
<dbReference type="InterPro" id="IPR036388">
    <property type="entry name" value="WH-like_DNA-bd_sf"/>
</dbReference>
<dbReference type="InterPro" id="IPR000792">
    <property type="entry name" value="Tscrpt_reg_LuxR_C"/>
</dbReference>
<dbReference type="AlphaFoldDB" id="A0A516G9H1"/>
<dbReference type="InterPro" id="IPR011990">
    <property type="entry name" value="TPR-like_helical_dom_sf"/>
</dbReference>
<dbReference type="InterPro" id="IPR016032">
    <property type="entry name" value="Sig_transdc_resp-reg_C-effctor"/>
</dbReference>
<dbReference type="OrthoDB" id="27092at2"/>
<reference evidence="5 6" key="1">
    <citation type="submission" date="2019-07" db="EMBL/GenBank/DDBJ databases">
        <title>complete genome sequencing of Ornithinimicrobium sp. H23M54.</title>
        <authorList>
            <person name="Bae J.-W."/>
            <person name="Lee S.-Y."/>
        </authorList>
    </citation>
    <scope>NUCLEOTIDE SEQUENCE [LARGE SCALE GENOMIC DNA]</scope>
    <source>
        <strain evidence="5 6">H23M54</strain>
    </source>
</reference>
<dbReference type="PROSITE" id="PS00622">
    <property type="entry name" value="HTH_LUXR_1"/>
    <property type="match status" value="1"/>
</dbReference>
<evidence type="ECO:0000256" key="2">
    <source>
        <dbReference type="ARBA" id="ARBA00023125"/>
    </source>
</evidence>
<dbReference type="KEGG" id="orz:FNH13_07340"/>
<dbReference type="PROSITE" id="PS50043">
    <property type="entry name" value="HTH_LUXR_2"/>
    <property type="match status" value="1"/>
</dbReference>
<dbReference type="Pfam" id="PF00196">
    <property type="entry name" value="GerE"/>
    <property type="match status" value="1"/>
</dbReference>
<dbReference type="GO" id="GO:0003677">
    <property type="term" value="F:DNA binding"/>
    <property type="evidence" value="ECO:0007669"/>
    <property type="project" value="UniProtKB-KW"/>
</dbReference>
<keyword evidence="2" id="KW-0238">DNA-binding</keyword>
<keyword evidence="3" id="KW-0804">Transcription</keyword>
<name>A0A516G9H1_9MICO</name>
<evidence type="ECO:0000313" key="6">
    <source>
        <dbReference type="Proteomes" id="UP000315395"/>
    </source>
</evidence>
<organism evidence="5 6">
    <name type="scientific">Ornithinimicrobium ciconiae</name>
    <dbReference type="NCBI Taxonomy" id="2594265"/>
    <lineage>
        <taxon>Bacteria</taxon>
        <taxon>Bacillati</taxon>
        <taxon>Actinomycetota</taxon>
        <taxon>Actinomycetes</taxon>
        <taxon>Micrococcales</taxon>
        <taxon>Ornithinimicrobiaceae</taxon>
        <taxon>Ornithinimicrobium</taxon>
    </lineage>
</organism>
<feature type="domain" description="HTH luxR-type" evidence="4">
    <location>
        <begin position="473"/>
        <end position="538"/>
    </location>
</feature>
<dbReference type="Gene3D" id="1.25.40.10">
    <property type="entry name" value="Tetratricopeptide repeat domain"/>
    <property type="match status" value="2"/>
</dbReference>
<dbReference type="PANTHER" id="PTHR44688:SF16">
    <property type="entry name" value="DNA-BINDING TRANSCRIPTIONAL ACTIVATOR DEVR_DOSR"/>
    <property type="match status" value="1"/>
</dbReference>